<accession>A0ABN9LT13</accession>
<feature type="signal peptide" evidence="2">
    <location>
        <begin position="1"/>
        <end position="16"/>
    </location>
</feature>
<dbReference type="SUPFAM" id="SSF48726">
    <property type="entry name" value="Immunoglobulin"/>
    <property type="match status" value="2"/>
</dbReference>
<feature type="domain" description="Ig-like" evidence="3">
    <location>
        <begin position="15"/>
        <end position="121"/>
    </location>
</feature>
<dbReference type="InterPro" id="IPR036179">
    <property type="entry name" value="Ig-like_dom_sf"/>
</dbReference>
<name>A0ABN9LT13_9NEOB</name>
<dbReference type="InterPro" id="IPR013106">
    <property type="entry name" value="Ig_V-set"/>
</dbReference>
<evidence type="ECO:0000256" key="1">
    <source>
        <dbReference type="ARBA" id="ARBA00023319"/>
    </source>
</evidence>
<protein>
    <recommendedName>
        <fullName evidence="3">Ig-like domain-containing protein</fullName>
    </recommendedName>
</protein>
<feature type="chain" id="PRO_5047160084" description="Ig-like domain-containing protein" evidence="2">
    <location>
        <begin position="17"/>
        <end position="283"/>
    </location>
</feature>
<dbReference type="InterPro" id="IPR007110">
    <property type="entry name" value="Ig-like_dom"/>
</dbReference>
<dbReference type="EMBL" id="CAUEEQ010027623">
    <property type="protein sequence ID" value="CAJ0948038.1"/>
    <property type="molecule type" value="Genomic_DNA"/>
</dbReference>
<evidence type="ECO:0000259" key="3">
    <source>
        <dbReference type="PROSITE" id="PS50835"/>
    </source>
</evidence>
<dbReference type="PROSITE" id="PS50835">
    <property type="entry name" value="IG_LIKE"/>
    <property type="match status" value="2"/>
</dbReference>
<reference evidence="4" key="1">
    <citation type="submission" date="2023-07" db="EMBL/GenBank/DDBJ databases">
        <authorList>
            <person name="Stuckert A."/>
        </authorList>
    </citation>
    <scope>NUCLEOTIDE SEQUENCE</scope>
</reference>
<feature type="domain" description="Ig-like" evidence="3">
    <location>
        <begin position="126"/>
        <end position="217"/>
    </location>
</feature>
<evidence type="ECO:0000313" key="5">
    <source>
        <dbReference type="Proteomes" id="UP001176940"/>
    </source>
</evidence>
<evidence type="ECO:0000256" key="2">
    <source>
        <dbReference type="SAM" id="SignalP"/>
    </source>
</evidence>
<dbReference type="Gene3D" id="2.60.40.10">
    <property type="entry name" value="Immunoglobulins"/>
    <property type="match status" value="2"/>
</dbReference>
<dbReference type="PROSITE" id="PS00290">
    <property type="entry name" value="IG_MHC"/>
    <property type="match status" value="1"/>
</dbReference>
<dbReference type="Proteomes" id="UP001176940">
    <property type="component" value="Unassembled WGS sequence"/>
</dbReference>
<sequence length="283" mass="31664">MKGFLCLLLLGLSVSSLELTGPSTNAARLGSDTRVPCLFTVDNPPVDLNHLKIFWHFLDKEILSYNKTVRTNSSRYSLSTEELVTGAANLTISNIRISDGGRYKCSVIYNSERREKRLWLDVGVPPQVTITDKTVVVNEESVLRCSATGFFPIDIEVKWFRGSERLSDVIVDHPQKNPDRTYSVNSTVTITPTEEDREQNFSCRVRHFLLTDPRQVHFQLIYVAALRLVTQSLPWLPGDSGIVGRWRAVCVTALQRPNSDAEAINIIVGIAAASLSTPQNDFK</sequence>
<dbReference type="Pfam" id="PF07654">
    <property type="entry name" value="C1-set"/>
    <property type="match status" value="1"/>
</dbReference>
<keyword evidence="2" id="KW-0732">Signal</keyword>
<dbReference type="SMART" id="SM00409">
    <property type="entry name" value="IG"/>
    <property type="match status" value="2"/>
</dbReference>
<proteinExistence type="predicted"/>
<dbReference type="Pfam" id="PF07686">
    <property type="entry name" value="V-set"/>
    <property type="match status" value="1"/>
</dbReference>
<organism evidence="4 5">
    <name type="scientific">Ranitomeya imitator</name>
    <name type="common">mimic poison frog</name>
    <dbReference type="NCBI Taxonomy" id="111125"/>
    <lineage>
        <taxon>Eukaryota</taxon>
        <taxon>Metazoa</taxon>
        <taxon>Chordata</taxon>
        <taxon>Craniata</taxon>
        <taxon>Vertebrata</taxon>
        <taxon>Euteleostomi</taxon>
        <taxon>Amphibia</taxon>
        <taxon>Batrachia</taxon>
        <taxon>Anura</taxon>
        <taxon>Neobatrachia</taxon>
        <taxon>Hyloidea</taxon>
        <taxon>Dendrobatidae</taxon>
        <taxon>Dendrobatinae</taxon>
        <taxon>Ranitomeya</taxon>
    </lineage>
</organism>
<dbReference type="InterPro" id="IPR003599">
    <property type="entry name" value="Ig_sub"/>
</dbReference>
<dbReference type="SMART" id="SM00407">
    <property type="entry name" value="IGc1"/>
    <property type="match status" value="1"/>
</dbReference>
<dbReference type="InterPro" id="IPR013783">
    <property type="entry name" value="Ig-like_fold"/>
</dbReference>
<dbReference type="InterPro" id="IPR003006">
    <property type="entry name" value="Ig/MHC_CS"/>
</dbReference>
<keyword evidence="1" id="KW-0393">Immunoglobulin domain</keyword>
<dbReference type="PANTHER" id="PTHR23411">
    <property type="entry name" value="TAPASIN"/>
    <property type="match status" value="1"/>
</dbReference>
<keyword evidence="5" id="KW-1185">Reference proteome</keyword>
<dbReference type="InterPro" id="IPR050380">
    <property type="entry name" value="Immune_Resp_Modulators"/>
</dbReference>
<comment type="caution">
    <text evidence="4">The sequence shown here is derived from an EMBL/GenBank/DDBJ whole genome shotgun (WGS) entry which is preliminary data.</text>
</comment>
<dbReference type="InterPro" id="IPR003597">
    <property type="entry name" value="Ig_C1-set"/>
</dbReference>
<gene>
    <name evidence="4" type="ORF">RIMI_LOCUS11931535</name>
</gene>
<evidence type="ECO:0000313" key="4">
    <source>
        <dbReference type="EMBL" id="CAJ0948038.1"/>
    </source>
</evidence>